<feature type="transmembrane region" description="Helical" evidence="1">
    <location>
        <begin position="7"/>
        <end position="36"/>
    </location>
</feature>
<dbReference type="EMBL" id="JBBUTG010000047">
    <property type="protein sequence ID" value="MEK8034988.1"/>
    <property type="molecule type" value="Genomic_DNA"/>
</dbReference>
<feature type="transmembrane region" description="Helical" evidence="1">
    <location>
        <begin position="42"/>
        <end position="62"/>
    </location>
</feature>
<keyword evidence="1" id="KW-0812">Transmembrane</keyword>
<accession>A0ABU9BYD0</accession>
<name>A0ABU9BYD0_9BURK</name>
<reference evidence="2 3" key="1">
    <citation type="submission" date="2024-04" db="EMBL/GenBank/DDBJ databases">
        <title>Novel species of the genus Ideonella isolated from streams.</title>
        <authorList>
            <person name="Lu H."/>
        </authorList>
    </citation>
    <scope>NUCLEOTIDE SEQUENCE [LARGE SCALE GENOMIC DNA]</scope>
    <source>
        <strain evidence="2 3">DXS29W</strain>
    </source>
</reference>
<keyword evidence="1" id="KW-1133">Transmembrane helix</keyword>
<gene>
    <name evidence="2" type="ORF">AACH06_29585</name>
</gene>
<evidence type="ECO:0000256" key="1">
    <source>
        <dbReference type="SAM" id="Phobius"/>
    </source>
</evidence>
<evidence type="ECO:0000313" key="2">
    <source>
        <dbReference type="EMBL" id="MEK8034988.1"/>
    </source>
</evidence>
<comment type="caution">
    <text evidence="2">The sequence shown here is derived from an EMBL/GenBank/DDBJ whole genome shotgun (WGS) entry which is preliminary data.</text>
</comment>
<evidence type="ECO:0000313" key="3">
    <source>
        <dbReference type="Proteomes" id="UP001371218"/>
    </source>
</evidence>
<dbReference type="Proteomes" id="UP001371218">
    <property type="component" value="Unassembled WGS sequence"/>
</dbReference>
<organism evidence="2 3">
    <name type="scientific">Ideonella lacteola</name>
    <dbReference type="NCBI Taxonomy" id="2984193"/>
    <lineage>
        <taxon>Bacteria</taxon>
        <taxon>Pseudomonadati</taxon>
        <taxon>Pseudomonadota</taxon>
        <taxon>Betaproteobacteria</taxon>
        <taxon>Burkholderiales</taxon>
        <taxon>Sphaerotilaceae</taxon>
        <taxon>Ideonella</taxon>
    </lineage>
</organism>
<proteinExistence type="predicted"/>
<protein>
    <submittedName>
        <fullName evidence="2">Uncharacterized protein</fullName>
    </submittedName>
</protein>
<keyword evidence="1" id="KW-0472">Membrane</keyword>
<sequence>MNQPQGILFAVGRIVKIATALVAAIAVLWAIAYRLILGFTPLWLDMITVGAGAAGMLVLWLLSRGKPFDYSAPIKMNPDQTDSRQ</sequence>
<dbReference type="RefSeq" id="WP_341429423.1">
    <property type="nucleotide sequence ID" value="NZ_JBBUTG010000047.1"/>
</dbReference>
<keyword evidence="3" id="KW-1185">Reference proteome</keyword>